<accession>A0A0J5W4R6</accession>
<proteinExistence type="predicted"/>
<evidence type="ECO:0000313" key="2">
    <source>
        <dbReference type="Proteomes" id="UP000036338"/>
    </source>
</evidence>
<protein>
    <submittedName>
        <fullName evidence="1">Uncharacterized protein</fullName>
    </submittedName>
</protein>
<dbReference type="AlphaFoldDB" id="A0A0J5W4R6"/>
<sequence length="88" mass="10544">MIIYERDNRHGSVVRTHRRCIFIAQQVRQPGQYLMLHKLALCRGLLLLQILIGRHQKRRMLRKVKGYRFTDAFHVKIISHQFLTVIAH</sequence>
<name>A0A0J5W4R6_BURCE</name>
<organism evidence="1 2">
    <name type="scientific">Burkholderia cepacia</name>
    <name type="common">Pseudomonas cepacia</name>
    <dbReference type="NCBI Taxonomy" id="292"/>
    <lineage>
        <taxon>Bacteria</taxon>
        <taxon>Pseudomonadati</taxon>
        <taxon>Pseudomonadota</taxon>
        <taxon>Betaproteobacteria</taxon>
        <taxon>Burkholderiales</taxon>
        <taxon>Burkholderiaceae</taxon>
        <taxon>Burkholderia</taxon>
        <taxon>Burkholderia cepacia complex</taxon>
    </lineage>
</organism>
<gene>
    <name evidence="1" type="ORF">VL15_37860</name>
</gene>
<comment type="caution">
    <text evidence="1">The sequence shown here is derived from an EMBL/GenBank/DDBJ whole genome shotgun (WGS) entry which is preliminary data.</text>
</comment>
<dbReference type="EMBL" id="LDWR01000108">
    <property type="protein sequence ID" value="KML41965.1"/>
    <property type="molecule type" value="Genomic_DNA"/>
</dbReference>
<evidence type="ECO:0000313" key="1">
    <source>
        <dbReference type="EMBL" id="KML41965.1"/>
    </source>
</evidence>
<dbReference type="Proteomes" id="UP000036338">
    <property type="component" value="Unassembled WGS sequence"/>
</dbReference>
<reference evidence="1 2" key="1">
    <citation type="submission" date="2015-05" db="EMBL/GenBank/DDBJ databases">
        <title>Draft genome of Burkholderia cepacia LK29.</title>
        <authorList>
            <person name="Chan X.Y."/>
        </authorList>
    </citation>
    <scope>NUCLEOTIDE SEQUENCE [LARGE SCALE GENOMIC DNA]</scope>
    <source>
        <strain evidence="1 2">LK29</strain>
    </source>
</reference>